<dbReference type="InterPro" id="IPR013149">
    <property type="entry name" value="ADH-like_C"/>
</dbReference>
<dbReference type="InterPro" id="IPR036291">
    <property type="entry name" value="NAD(P)-bd_dom_sf"/>
</dbReference>
<evidence type="ECO:0000313" key="9">
    <source>
        <dbReference type="EMBL" id="HCL04359.1"/>
    </source>
</evidence>
<accession>A0A3D2XB44</accession>
<dbReference type="InterPro" id="IPR011032">
    <property type="entry name" value="GroES-like_sf"/>
</dbReference>
<gene>
    <name evidence="9" type="ORF">DHW61_18445</name>
</gene>
<name>A0A3D2XB44_9FIRM</name>
<dbReference type="Proteomes" id="UP000262969">
    <property type="component" value="Unassembled WGS sequence"/>
</dbReference>
<dbReference type="EMBL" id="DPVV01000606">
    <property type="protein sequence ID" value="HCL04359.1"/>
    <property type="molecule type" value="Genomic_DNA"/>
</dbReference>
<dbReference type="InterPro" id="IPR013154">
    <property type="entry name" value="ADH-like_N"/>
</dbReference>
<dbReference type="Pfam" id="PF00107">
    <property type="entry name" value="ADH_zinc_N"/>
    <property type="match status" value="1"/>
</dbReference>
<keyword evidence="5" id="KW-0560">Oxidoreductase</keyword>
<comment type="caution">
    <text evidence="9">The sequence shown here is derived from an EMBL/GenBank/DDBJ whole genome shotgun (WGS) entry which is preliminary data.</text>
</comment>
<organism evidence="9 10">
    <name type="scientific">Lachnoclostridium phytofermentans</name>
    <dbReference type="NCBI Taxonomy" id="66219"/>
    <lineage>
        <taxon>Bacteria</taxon>
        <taxon>Bacillati</taxon>
        <taxon>Bacillota</taxon>
        <taxon>Clostridia</taxon>
        <taxon>Lachnospirales</taxon>
        <taxon>Lachnospiraceae</taxon>
    </lineage>
</organism>
<keyword evidence="4 6" id="KW-0862">Zinc</keyword>
<dbReference type="InterPro" id="IPR002328">
    <property type="entry name" value="ADH_Zn_CS"/>
</dbReference>
<evidence type="ECO:0000313" key="10">
    <source>
        <dbReference type="Proteomes" id="UP000262969"/>
    </source>
</evidence>
<reference evidence="9 10" key="1">
    <citation type="journal article" date="2018" name="Nat. Biotechnol.">
        <title>A standardized bacterial taxonomy based on genome phylogeny substantially revises the tree of life.</title>
        <authorList>
            <person name="Parks D.H."/>
            <person name="Chuvochina M."/>
            <person name="Waite D.W."/>
            <person name="Rinke C."/>
            <person name="Skarshewski A."/>
            <person name="Chaumeil P.A."/>
            <person name="Hugenholtz P."/>
        </authorList>
    </citation>
    <scope>NUCLEOTIDE SEQUENCE [LARGE SCALE GENOMIC DNA]</scope>
    <source>
        <strain evidence="9">UBA11728</strain>
    </source>
</reference>
<sequence>MKGYGVLSINNAGWMEKERPTCGALDAIVQPIVVAPCSSDTHVLHGGSGEKTNLILGHEAVGKVVEVGSLVNNFKVGDTVVVPCTTPNWLALGVQGEYNAHDEGLMKSFKFLGQKDGTFAEYFHVNQADANLVLLSKNIAPEAAVMTVDMMSTGFHGVENANVSFGDTVVVIGIGPVGLMAIAGTKLRGAGRIIAIGTRPNCVAVAKEYGATDIISYKDGDLVKQVMELTKTGADSVIIAGGNAESFRQAVEMTKPGGYISNVNFFDIKDVLAMPAYSWGLGMANKTIRGGFCPGGALRIQKMLQMIECNRIDTTKLITHRFNGFEKIEDAFHMMDTKPQDLIKPVVFID</sequence>
<dbReference type="AlphaFoldDB" id="A0A3D2XB44"/>
<evidence type="ECO:0000256" key="3">
    <source>
        <dbReference type="ARBA" id="ARBA00022723"/>
    </source>
</evidence>
<dbReference type="SUPFAM" id="SSF51735">
    <property type="entry name" value="NAD(P)-binding Rossmann-fold domains"/>
    <property type="match status" value="1"/>
</dbReference>
<dbReference type="SUPFAM" id="SSF50129">
    <property type="entry name" value="GroES-like"/>
    <property type="match status" value="1"/>
</dbReference>
<dbReference type="Gene3D" id="3.90.180.10">
    <property type="entry name" value="Medium-chain alcohol dehydrogenases, catalytic domain"/>
    <property type="match status" value="1"/>
</dbReference>
<dbReference type="PROSITE" id="PS00059">
    <property type="entry name" value="ADH_ZINC"/>
    <property type="match status" value="1"/>
</dbReference>
<feature type="domain" description="Alcohol dehydrogenase-like C-terminal" evidence="7">
    <location>
        <begin position="176"/>
        <end position="307"/>
    </location>
</feature>
<evidence type="ECO:0000259" key="7">
    <source>
        <dbReference type="Pfam" id="PF00107"/>
    </source>
</evidence>
<comment type="cofactor">
    <cofactor evidence="1 6">
        <name>Zn(2+)</name>
        <dbReference type="ChEBI" id="CHEBI:29105"/>
    </cofactor>
</comment>
<feature type="domain" description="Alcohol dehydrogenase-like N-terminal" evidence="8">
    <location>
        <begin position="26"/>
        <end position="129"/>
    </location>
</feature>
<dbReference type="PANTHER" id="PTHR42813">
    <property type="entry name" value="ZINC-TYPE ALCOHOL DEHYDROGENASE-LIKE"/>
    <property type="match status" value="1"/>
</dbReference>
<evidence type="ECO:0000256" key="2">
    <source>
        <dbReference type="ARBA" id="ARBA00008072"/>
    </source>
</evidence>
<protein>
    <submittedName>
        <fullName evidence="9">NAD(P)-dependent alcohol dehydrogenase</fullName>
    </submittedName>
</protein>
<dbReference type="Gene3D" id="3.40.50.720">
    <property type="entry name" value="NAD(P)-binding Rossmann-like Domain"/>
    <property type="match status" value="1"/>
</dbReference>
<evidence type="ECO:0000256" key="6">
    <source>
        <dbReference type="RuleBase" id="RU361277"/>
    </source>
</evidence>
<evidence type="ECO:0000256" key="5">
    <source>
        <dbReference type="ARBA" id="ARBA00023002"/>
    </source>
</evidence>
<comment type="similarity">
    <text evidence="2 6">Belongs to the zinc-containing alcohol dehydrogenase family.</text>
</comment>
<evidence type="ECO:0000256" key="4">
    <source>
        <dbReference type="ARBA" id="ARBA00022833"/>
    </source>
</evidence>
<evidence type="ECO:0000256" key="1">
    <source>
        <dbReference type="ARBA" id="ARBA00001947"/>
    </source>
</evidence>
<dbReference type="CDD" id="cd08285">
    <property type="entry name" value="NADP_ADH"/>
    <property type="match status" value="1"/>
</dbReference>
<dbReference type="PANTHER" id="PTHR42813:SF4">
    <property type="entry name" value="NADP-DEPENDENT ISOPROPANOL DEHYDROGENASE"/>
    <property type="match status" value="1"/>
</dbReference>
<evidence type="ECO:0000259" key="8">
    <source>
        <dbReference type="Pfam" id="PF08240"/>
    </source>
</evidence>
<proteinExistence type="inferred from homology"/>
<dbReference type="GO" id="GO:0008270">
    <property type="term" value="F:zinc ion binding"/>
    <property type="evidence" value="ECO:0007669"/>
    <property type="project" value="InterPro"/>
</dbReference>
<keyword evidence="3 6" id="KW-0479">Metal-binding</keyword>
<dbReference type="Pfam" id="PF08240">
    <property type="entry name" value="ADH_N"/>
    <property type="match status" value="1"/>
</dbReference>
<dbReference type="GO" id="GO:0016491">
    <property type="term" value="F:oxidoreductase activity"/>
    <property type="evidence" value="ECO:0007669"/>
    <property type="project" value="UniProtKB-KW"/>
</dbReference>